<organism evidence="2 3">
    <name type="scientific">Candidatus Enterococcus lowellii</name>
    <dbReference type="NCBI Taxonomy" id="2230877"/>
    <lineage>
        <taxon>Bacteria</taxon>
        <taxon>Bacillati</taxon>
        <taxon>Bacillota</taxon>
        <taxon>Bacilli</taxon>
        <taxon>Lactobacillales</taxon>
        <taxon>Enterococcaceae</taxon>
        <taxon>Enterococcus</taxon>
    </lineage>
</organism>
<evidence type="ECO:0000259" key="1">
    <source>
        <dbReference type="Pfam" id="PF03435"/>
    </source>
</evidence>
<name>A0ABZ2SUV8_9ENTE</name>
<dbReference type="InterPro" id="IPR036291">
    <property type="entry name" value="NAD(P)-bd_dom_sf"/>
</dbReference>
<dbReference type="Pfam" id="PF03435">
    <property type="entry name" value="Sacchrp_dh_NADP"/>
    <property type="match status" value="1"/>
</dbReference>
<dbReference type="Proteomes" id="UP000664701">
    <property type="component" value="Chromosome"/>
</dbReference>
<reference evidence="2 3" key="1">
    <citation type="submission" date="2024-03" db="EMBL/GenBank/DDBJ databases">
        <title>The Genome Sequence of Enterococcus sp. DIV2402.</title>
        <authorList>
            <consortium name="The Broad Institute Genomics Platform"/>
            <consortium name="The Broad Institute Microbial Omics Core"/>
            <consortium name="The Broad Institute Genomic Center for Infectious Diseases"/>
            <person name="Earl A."/>
            <person name="Manson A."/>
            <person name="Gilmore M."/>
            <person name="Schwartman J."/>
            <person name="Shea T."/>
            <person name="Abouelleil A."/>
            <person name="Cao P."/>
            <person name="Chapman S."/>
            <person name="Cusick C."/>
            <person name="Young S."/>
            <person name="Neafsey D."/>
            <person name="Nusbaum C."/>
            <person name="Birren B."/>
        </authorList>
    </citation>
    <scope>NUCLEOTIDE SEQUENCE [LARGE SCALE GENOMIC DNA]</scope>
    <source>
        <strain evidence="2 3">DIV2402</strain>
    </source>
</reference>
<evidence type="ECO:0000313" key="3">
    <source>
        <dbReference type="Proteomes" id="UP000664701"/>
    </source>
</evidence>
<evidence type="ECO:0000313" key="2">
    <source>
        <dbReference type="EMBL" id="WYJ77889.1"/>
    </source>
</evidence>
<dbReference type="EMBL" id="CP147251">
    <property type="protein sequence ID" value="WYJ77889.1"/>
    <property type="molecule type" value="Genomic_DNA"/>
</dbReference>
<accession>A0ABZ2SUV8</accession>
<dbReference type="RefSeq" id="WP_207871994.1">
    <property type="nucleotide sequence ID" value="NZ_CP147251.1"/>
</dbReference>
<gene>
    <name evidence="2" type="ORF">DOK78_002529</name>
</gene>
<protein>
    <recommendedName>
        <fullName evidence="1">Saccharopine dehydrogenase NADP binding domain-containing protein</fullName>
    </recommendedName>
</protein>
<dbReference type="InterPro" id="IPR005097">
    <property type="entry name" value="Sacchrp_dh_NADP-bd"/>
</dbReference>
<dbReference type="Gene3D" id="3.40.50.720">
    <property type="entry name" value="NAD(P)-binding Rossmann-like Domain"/>
    <property type="match status" value="1"/>
</dbReference>
<proteinExistence type="predicted"/>
<dbReference type="SUPFAM" id="SSF51735">
    <property type="entry name" value="NAD(P)-binding Rossmann-fold domains"/>
    <property type="match status" value="1"/>
</dbReference>
<keyword evidence="3" id="KW-1185">Reference proteome</keyword>
<dbReference type="PANTHER" id="PTHR43796">
    <property type="entry name" value="CARBOXYNORSPERMIDINE SYNTHASE"/>
    <property type="match status" value="1"/>
</dbReference>
<sequence length="342" mass="38165">MKKIAIIGGYGQVGSVIVQQLIHHGKQNLLIMGRNQKKMTYFAQSLPIAIETRQIDLNQSIDDTQLADIQMVIVCLDQKKTRFIQQCQRLGIDYLDITANSIFLKKVDQLPSPFSRTLTGIGLAPGITNLAVADYLATYENTKSVDIDILLGIGDQHGQAAIDWTFSQLTSSYSLPHYQKPVSNFTIGKNATFGPRYGKKTTYNFDFADQHLLALNDSTRHYTTYLGFDVSWITKSLALLKKTKLATILKNKQVLDFLALTMRKGIIGSNEFVVKISSPQEMPSKMIVVYGKEEAKITGEIATLMVLKLLDSSVPAGNYLINELTTLNEVVTKLPRLTYEAY</sequence>
<dbReference type="PANTHER" id="PTHR43796:SF2">
    <property type="entry name" value="CARBOXYNORSPERMIDINE SYNTHASE"/>
    <property type="match status" value="1"/>
</dbReference>
<feature type="domain" description="Saccharopine dehydrogenase NADP binding" evidence="1">
    <location>
        <begin position="4"/>
        <end position="100"/>
    </location>
</feature>